<evidence type="ECO:0000313" key="3">
    <source>
        <dbReference type="Proteomes" id="UP000325440"/>
    </source>
</evidence>
<dbReference type="Proteomes" id="UP000325440">
    <property type="component" value="Unassembled WGS sequence"/>
</dbReference>
<feature type="region of interest" description="Disordered" evidence="1">
    <location>
        <begin position="1"/>
        <end position="21"/>
    </location>
</feature>
<gene>
    <name evidence="2" type="ORF">CINCED_3A002988</name>
</gene>
<evidence type="ECO:0000313" key="2">
    <source>
        <dbReference type="EMBL" id="VVC41156.1"/>
    </source>
</evidence>
<proteinExistence type="predicted"/>
<dbReference type="AlphaFoldDB" id="A0A5E4NDE6"/>
<dbReference type="EMBL" id="CABPRJ010001913">
    <property type="protein sequence ID" value="VVC41156.1"/>
    <property type="molecule type" value="Genomic_DNA"/>
</dbReference>
<accession>A0A5E4NDE6</accession>
<reference evidence="2 3" key="1">
    <citation type="submission" date="2019-08" db="EMBL/GenBank/DDBJ databases">
        <authorList>
            <person name="Alioto T."/>
            <person name="Alioto T."/>
            <person name="Gomez Garrido J."/>
        </authorList>
    </citation>
    <scope>NUCLEOTIDE SEQUENCE [LARGE SCALE GENOMIC DNA]</scope>
</reference>
<keyword evidence="3" id="KW-1185">Reference proteome</keyword>
<sequence>METASFKTGGSPHKDYSNEKTNNHDEKMKIFNCIICFNEANKPCLHKRLKTISSRQVFPMCNAHISKDKVTLIDLLKTTKQNLRIKRLPRLADHRRQHFLFDLIANLAFSFFSIFKIALV</sequence>
<protein>
    <submittedName>
        <fullName evidence="2">Uncharacterized protein</fullName>
    </submittedName>
</protein>
<feature type="compositionally biased region" description="Basic and acidic residues" evidence="1">
    <location>
        <begin position="12"/>
        <end position="21"/>
    </location>
</feature>
<organism evidence="2 3">
    <name type="scientific">Cinara cedri</name>
    <dbReference type="NCBI Taxonomy" id="506608"/>
    <lineage>
        <taxon>Eukaryota</taxon>
        <taxon>Metazoa</taxon>
        <taxon>Ecdysozoa</taxon>
        <taxon>Arthropoda</taxon>
        <taxon>Hexapoda</taxon>
        <taxon>Insecta</taxon>
        <taxon>Pterygota</taxon>
        <taxon>Neoptera</taxon>
        <taxon>Paraneoptera</taxon>
        <taxon>Hemiptera</taxon>
        <taxon>Sternorrhyncha</taxon>
        <taxon>Aphidomorpha</taxon>
        <taxon>Aphidoidea</taxon>
        <taxon>Aphididae</taxon>
        <taxon>Lachninae</taxon>
        <taxon>Cinara</taxon>
    </lineage>
</organism>
<name>A0A5E4NDE6_9HEMI</name>
<evidence type="ECO:0000256" key="1">
    <source>
        <dbReference type="SAM" id="MobiDB-lite"/>
    </source>
</evidence>